<dbReference type="Gene3D" id="3.40.630.10">
    <property type="entry name" value="Zn peptidases"/>
    <property type="match status" value="1"/>
</dbReference>
<comment type="subcellular location">
    <subcellularLocation>
        <location evidence="1">Endoplasmic reticulum</location>
    </subcellularLocation>
    <subcellularLocation>
        <location evidence="3">Golgi apparatus</location>
    </subcellularLocation>
    <subcellularLocation>
        <location evidence="2">Lysosome</location>
    </subcellularLocation>
    <subcellularLocation>
        <location evidence="4">Secreted</location>
    </subcellularLocation>
</comment>
<keyword evidence="17" id="KW-0325">Glycoprotein</keyword>
<proteinExistence type="predicted"/>
<dbReference type="GO" id="GO:0070573">
    <property type="term" value="F:metallodipeptidase activity"/>
    <property type="evidence" value="ECO:0007669"/>
    <property type="project" value="InterPro"/>
</dbReference>
<keyword evidence="10" id="KW-0732">Signal</keyword>
<evidence type="ECO:0000256" key="4">
    <source>
        <dbReference type="ARBA" id="ARBA00004613"/>
    </source>
</evidence>
<evidence type="ECO:0000256" key="10">
    <source>
        <dbReference type="ARBA" id="ARBA00022729"/>
    </source>
</evidence>
<dbReference type="Proteomes" id="UP000294743">
    <property type="component" value="Unassembled WGS sequence"/>
</dbReference>
<evidence type="ECO:0000256" key="11">
    <source>
        <dbReference type="ARBA" id="ARBA00022801"/>
    </source>
</evidence>
<dbReference type="GO" id="GO:0005576">
    <property type="term" value="C:extracellular region"/>
    <property type="evidence" value="ECO:0007669"/>
    <property type="project" value="UniProtKB-SubCell"/>
</dbReference>
<evidence type="ECO:0000256" key="12">
    <source>
        <dbReference type="ARBA" id="ARBA00022824"/>
    </source>
</evidence>
<keyword evidence="6" id="KW-0964">Secreted</keyword>
<evidence type="ECO:0000256" key="6">
    <source>
        <dbReference type="ARBA" id="ARBA00022525"/>
    </source>
</evidence>
<dbReference type="GO" id="GO:0005764">
    <property type="term" value="C:lysosome"/>
    <property type="evidence" value="ECO:0007669"/>
    <property type="project" value="UniProtKB-SubCell"/>
</dbReference>
<dbReference type="GO" id="GO:0004177">
    <property type="term" value="F:aminopeptidase activity"/>
    <property type="evidence" value="ECO:0007669"/>
    <property type="project" value="UniProtKB-KW"/>
</dbReference>
<name>A0A4R7Z918_9FIRM</name>
<evidence type="ECO:0000259" key="21">
    <source>
        <dbReference type="Pfam" id="PF04389"/>
    </source>
</evidence>
<dbReference type="RefSeq" id="WP_166667609.1">
    <property type="nucleotide sequence ID" value="NZ_SODD01000042.1"/>
</dbReference>
<dbReference type="InterPro" id="IPR039866">
    <property type="entry name" value="CPQ"/>
</dbReference>
<evidence type="ECO:0000256" key="8">
    <source>
        <dbReference type="ARBA" id="ARBA00022670"/>
    </source>
</evidence>
<evidence type="ECO:0000256" key="7">
    <source>
        <dbReference type="ARBA" id="ARBA00022645"/>
    </source>
</evidence>
<sequence>MTQLTKHIEAIIKERACGSEANNEVVHYIKQQMEKTSDFVESFPFDCMIWKKEYSFVNLDGEKLEILASPFSKGVHTTGKLCSVSTIEELRNCDMKDCIVLVYGDLAKNPISAKDYPFYYPDEHKEINDIFESRKPKAILAFTGQASNCGLHPFPLFEDGNFEIPSAYIEESKVSLFLSHLNEFIEIAINSQRLPTTSSQLVATKKGNKEDLIVVCAHMDSKDDTDGAIDNGSGTLVLLRMLELLDGILTSHTIQFVPYNSEEAYHAGGELAHLGQLKDKKVAYVLNIDTPCFKKRKSEISLFNIDSQSKMITDVVSKEKQLCIGEPWYAGDHMPFAMQGIPTLAVIVEGFNNEGVFYTHTKRDNKELLDDKIIEEVSTSLVNLLLAIDSL</sequence>
<dbReference type="Gene3D" id="3.50.30.30">
    <property type="match status" value="1"/>
</dbReference>
<keyword evidence="9" id="KW-0479">Metal-binding</keyword>
<dbReference type="GO" id="GO:0004180">
    <property type="term" value="F:carboxypeptidase activity"/>
    <property type="evidence" value="ECO:0007669"/>
    <property type="project" value="UniProtKB-KW"/>
</dbReference>
<evidence type="ECO:0000256" key="13">
    <source>
        <dbReference type="ARBA" id="ARBA00022833"/>
    </source>
</evidence>
<gene>
    <name evidence="22" type="ORF">EDD63_14215</name>
</gene>
<dbReference type="GO" id="GO:0006508">
    <property type="term" value="P:proteolysis"/>
    <property type="evidence" value="ECO:0007669"/>
    <property type="project" value="UniProtKB-KW"/>
</dbReference>
<evidence type="ECO:0000256" key="1">
    <source>
        <dbReference type="ARBA" id="ARBA00004240"/>
    </source>
</evidence>
<dbReference type="InterPro" id="IPR007484">
    <property type="entry name" value="Peptidase_M28"/>
</dbReference>
<protein>
    <recommendedName>
        <fullName evidence="5">Carboxypeptidase Q</fullName>
    </recommendedName>
    <alternativeName>
        <fullName evidence="20">Plasma glutamate carboxypeptidase</fullName>
    </alternativeName>
</protein>
<evidence type="ECO:0000256" key="15">
    <source>
        <dbReference type="ARBA" id="ARBA00023049"/>
    </source>
</evidence>
<keyword evidence="11" id="KW-0378">Hydrolase</keyword>
<evidence type="ECO:0000256" key="3">
    <source>
        <dbReference type="ARBA" id="ARBA00004555"/>
    </source>
</evidence>
<evidence type="ECO:0000256" key="18">
    <source>
        <dbReference type="ARBA" id="ARBA00023228"/>
    </source>
</evidence>
<dbReference type="Pfam" id="PF04389">
    <property type="entry name" value="Peptidase_M28"/>
    <property type="match status" value="1"/>
</dbReference>
<evidence type="ECO:0000256" key="17">
    <source>
        <dbReference type="ARBA" id="ARBA00023180"/>
    </source>
</evidence>
<evidence type="ECO:0000256" key="5">
    <source>
        <dbReference type="ARBA" id="ARBA00014116"/>
    </source>
</evidence>
<dbReference type="EMBL" id="SODD01000042">
    <property type="protein sequence ID" value="TDW13240.1"/>
    <property type="molecule type" value="Genomic_DNA"/>
</dbReference>
<evidence type="ECO:0000256" key="14">
    <source>
        <dbReference type="ARBA" id="ARBA00023034"/>
    </source>
</evidence>
<evidence type="ECO:0000256" key="19">
    <source>
        <dbReference type="ARBA" id="ARBA00025833"/>
    </source>
</evidence>
<dbReference type="GO" id="GO:0046872">
    <property type="term" value="F:metal ion binding"/>
    <property type="evidence" value="ECO:0007669"/>
    <property type="project" value="UniProtKB-KW"/>
</dbReference>
<comment type="caution">
    <text evidence="22">The sequence shown here is derived from an EMBL/GenBank/DDBJ whole genome shotgun (WGS) entry which is preliminary data.</text>
</comment>
<keyword evidence="12" id="KW-0256">Endoplasmic reticulum</keyword>
<keyword evidence="16" id="KW-0865">Zymogen</keyword>
<evidence type="ECO:0000313" key="22">
    <source>
        <dbReference type="EMBL" id="TDW13240.1"/>
    </source>
</evidence>
<evidence type="ECO:0000256" key="20">
    <source>
        <dbReference type="ARBA" id="ARBA00033328"/>
    </source>
</evidence>
<keyword evidence="14" id="KW-0333">Golgi apparatus</keyword>
<keyword evidence="18" id="KW-0458">Lysosome</keyword>
<keyword evidence="22" id="KW-0031">Aminopeptidase</keyword>
<evidence type="ECO:0000256" key="2">
    <source>
        <dbReference type="ARBA" id="ARBA00004371"/>
    </source>
</evidence>
<dbReference type="PANTHER" id="PTHR12053">
    <property type="entry name" value="PROTEASE FAMILY M28 PLASMA GLUTAMATE CARBOXYPEPTIDASE-RELATED"/>
    <property type="match status" value="1"/>
</dbReference>
<keyword evidence="7" id="KW-0121">Carboxypeptidase</keyword>
<keyword evidence="13" id="KW-0862">Zinc</keyword>
<evidence type="ECO:0000256" key="9">
    <source>
        <dbReference type="ARBA" id="ARBA00022723"/>
    </source>
</evidence>
<accession>A0A4R7Z918</accession>
<reference evidence="22 23" key="1">
    <citation type="submission" date="2019-03" db="EMBL/GenBank/DDBJ databases">
        <title>Genomic Encyclopedia of Type Strains, Phase IV (KMG-IV): sequencing the most valuable type-strain genomes for metagenomic binning, comparative biology and taxonomic classification.</title>
        <authorList>
            <person name="Goeker M."/>
        </authorList>
    </citation>
    <scope>NUCLEOTIDE SEQUENCE [LARGE SCALE GENOMIC DNA]</scope>
    <source>
        <strain evidence="22 23">DSM 28867</strain>
    </source>
</reference>
<keyword evidence="15" id="KW-0482">Metalloprotease</keyword>
<dbReference type="PANTHER" id="PTHR12053:SF3">
    <property type="entry name" value="CARBOXYPEPTIDASE Q"/>
    <property type="match status" value="1"/>
</dbReference>
<evidence type="ECO:0000256" key="16">
    <source>
        <dbReference type="ARBA" id="ARBA00023145"/>
    </source>
</evidence>
<keyword evidence="8" id="KW-0645">Protease</keyword>
<keyword evidence="23" id="KW-1185">Reference proteome</keyword>
<feature type="domain" description="Peptidase M28" evidence="21">
    <location>
        <begin position="202"/>
        <end position="379"/>
    </location>
</feature>
<comment type="subunit">
    <text evidence="19">Homodimer. The monomeric form is inactive while the homodimer is active.</text>
</comment>
<dbReference type="AlphaFoldDB" id="A0A4R7Z918"/>
<dbReference type="SUPFAM" id="SSF53187">
    <property type="entry name" value="Zn-dependent exopeptidases"/>
    <property type="match status" value="1"/>
</dbReference>
<evidence type="ECO:0000313" key="23">
    <source>
        <dbReference type="Proteomes" id="UP000294743"/>
    </source>
</evidence>
<organism evidence="22 23">
    <name type="scientific">Breznakia blatticola</name>
    <dbReference type="NCBI Taxonomy" id="1754012"/>
    <lineage>
        <taxon>Bacteria</taxon>
        <taxon>Bacillati</taxon>
        <taxon>Bacillota</taxon>
        <taxon>Erysipelotrichia</taxon>
        <taxon>Erysipelotrichales</taxon>
        <taxon>Erysipelotrichaceae</taxon>
        <taxon>Breznakia</taxon>
    </lineage>
</organism>